<gene>
    <name evidence="2" type="ORF">H8D24_02460</name>
</gene>
<dbReference type="InterPro" id="IPR035093">
    <property type="entry name" value="RelE/ParE_toxin_dom_sf"/>
</dbReference>
<name>A0A8J6TX73_9GAMM</name>
<evidence type="ECO:0000313" key="3">
    <source>
        <dbReference type="Proteomes" id="UP000654401"/>
    </source>
</evidence>
<evidence type="ECO:0000313" key="2">
    <source>
        <dbReference type="EMBL" id="MBC8519257.1"/>
    </source>
</evidence>
<feature type="region of interest" description="Disordered" evidence="1">
    <location>
        <begin position="1"/>
        <end position="20"/>
    </location>
</feature>
<dbReference type="InterPro" id="IPR007711">
    <property type="entry name" value="HigB-1"/>
</dbReference>
<accession>A0A8J6TX73</accession>
<comment type="caution">
    <text evidence="2">The sequence shown here is derived from an EMBL/GenBank/DDBJ whole genome shotgun (WGS) entry which is preliminary data.</text>
</comment>
<dbReference type="PANTHER" id="PTHR40266">
    <property type="entry name" value="TOXIN HIGB-1"/>
    <property type="match status" value="1"/>
</dbReference>
<proteinExistence type="predicted"/>
<dbReference type="AlphaFoldDB" id="A0A8J6TX73"/>
<reference evidence="2 3" key="1">
    <citation type="submission" date="2020-08" db="EMBL/GenBank/DDBJ databases">
        <title>Bridging the membrane lipid divide: bacteria of the FCB group superphylum have the potential to synthesize archaeal ether lipids.</title>
        <authorList>
            <person name="Villanueva L."/>
            <person name="Von Meijenfeldt F.A.B."/>
            <person name="Westbye A.B."/>
            <person name="Yadav S."/>
            <person name="Hopmans E.C."/>
            <person name="Dutilh B.E."/>
            <person name="Sinninghe Damste J.S."/>
        </authorList>
    </citation>
    <scope>NUCLEOTIDE SEQUENCE [LARGE SCALE GENOMIC DNA]</scope>
    <source>
        <strain evidence="2">NIOZ-UU100</strain>
    </source>
</reference>
<dbReference type="PANTHER" id="PTHR40266:SF2">
    <property type="entry name" value="TOXIN HIGB-1"/>
    <property type="match status" value="1"/>
</dbReference>
<protein>
    <submittedName>
        <fullName evidence="2">Type II toxin-antitoxin system RelE/ParE family toxin</fullName>
    </submittedName>
</protein>
<dbReference type="Gene3D" id="3.30.2310.20">
    <property type="entry name" value="RelE-like"/>
    <property type="match status" value="1"/>
</dbReference>
<sequence>MIKSYTDKRTEKFATDGKHKSIPDQIGKRALMRLIQIDNATCLDDLRLPSSNHLESLSGDRKGQYSIRINQQYRVCFVFESGNAYNVEIVDYH</sequence>
<dbReference type="EMBL" id="JACNFK010000019">
    <property type="protein sequence ID" value="MBC8519257.1"/>
    <property type="molecule type" value="Genomic_DNA"/>
</dbReference>
<dbReference type="Pfam" id="PF05015">
    <property type="entry name" value="HigB-like_toxin"/>
    <property type="match status" value="1"/>
</dbReference>
<organism evidence="2 3">
    <name type="scientific">Candidatus Thiopontia autotrophica</name>
    <dbReference type="NCBI Taxonomy" id="2841688"/>
    <lineage>
        <taxon>Bacteria</taxon>
        <taxon>Pseudomonadati</taxon>
        <taxon>Pseudomonadota</taxon>
        <taxon>Gammaproteobacteria</taxon>
        <taxon>Candidatus Thiopontia</taxon>
    </lineage>
</organism>
<dbReference type="Proteomes" id="UP000654401">
    <property type="component" value="Unassembled WGS sequence"/>
</dbReference>
<evidence type="ECO:0000256" key="1">
    <source>
        <dbReference type="SAM" id="MobiDB-lite"/>
    </source>
</evidence>
<dbReference type="SUPFAM" id="SSF143011">
    <property type="entry name" value="RelE-like"/>
    <property type="match status" value="1"/>
</dbReference>